<evidence type="ECO:0000256" key="12">
    <source>
        <dbReference type="ARBA" id="ARBA00041185"/>
    </source>
</evidence>
<gene>
    <name evidence="17" type="ORF">AP3564_12745</name>
</gene>
<comment type="subcellular location">
    <subcellularLocation>
        <location evidence="1">Membrane</location>
        <topology evidence="1">Multi-pass membrane protein</topology>
    </subcellularLocation>
</comment>
<dbReference type="EC" id="2.4.99.28" evidence="14"/>
<dbReference type="PANTHER" id="PTHR30474">
    <property type="entry name" value="CELL CYCLE PROTEIN"/>
    <property type="match status" value="1"/>
</dbReference>
<comment type="function">
    <text evidence="16">Peptidoglycan polymerase that is essential for cell division.</text>
</comment>
<dbReference type="GO" id="GO:0032153">
    <property type="term" value="C:cell division site"/>
    <property type="evidence" value="ECO:0007669"/>
    <property type="project" value="TreeGrafter"/>
</dbReference>
<organism evidence="17 18">
    <name type="scientific">Aeribacillus pallidus</name>
    <dbReference type="NCBI Taxonomy" id="33936"/>
    <lineage>
        <taxon>Bacteria</taxon>
        <taxon>Bacillati</taxon>
        <taxon>Bacillota</taxon>
        <taxon>Bacilli</taxon>
        <taxon>Bacillales</taxon>
        <taxon>Bacillaceae</taxon>
        <taxon>Aeribacillus</taxon>
    </lineage>
</organism>
<evidence type="ECO:0000256" key="5">
    <source>
        <dbReference type="ARBA" id="ARBA00022960"/>
    </source>
</evidence>
<dbReference type="GO" id="GO:0015648">
    <property type="term" value="F:lipid-linked peptidoglycan transporter activity"/>
    <property type="evidence" value="ECO:0007669"/>
    <property type="project" value="TreeGrafter"/>
</dbReference>
<dbReference type="PROSITE" id="PS00428">
    <property type="entry name" value="FTSW_RODA_SPOVE"/>
    <property type="match status" value="1"/>
</dbReference>
<keyword evidence="8" id="KW-0472">Membrane</keyword>
<keyword evidence="5" id="KW-0133">Cell shape</keyword>
<dbReference type="InterPro" id="IPR001182">
    <property type="entry name" value="FtsW/RodA"/>
</dbReference>
<accession>A0A223E6T7</accession>
<evidence type="ECO:0000256" key="4">
    <source>
        <dbReference type="ARBA" id="ARBA00022692"/>
    </source>
</evidence>
<comment type="similarity">
    <text evidence="11">Belongs to the SEDS family. FtsW subfamily.</text>
</comment>
<name>A0A161WWP9_9BACI</name>
<evidence type="ECO:0000313" key="17">
    <source>
        <dbReference type="EMBL" id="ASS90972.1"/>
    </source>
</evidence>
<evidence type="ECO:0000256" key="9">
    <source>
        <dbReference type="ARBA" id="ARBA00032370"/>
    </source>
</evidence>
<dbReference type="PANTHER" id="PTHR30474:SF2">
    <property type="entry name" value="PEPTIDOGLYCAN GLYCOSYLTRANSFERASE FTSW-RELATED"/>
    <property type="match status" value="1"/>
</dbReference>
<evidence type="ECO:0000256" key="14">
    <source>
        <dbReference type="ARBA" id="ARBA00044770"/>
    </source>
</evidence>
<evidence type="ECO:0000313" key="18">
    <source>
        <dbReference type="Proteomes" id="UP000214606"/>
    </source>
</evidence>
<evidence type="ECO:0000256" key="13">
    <source>
        <dbReference type="ARBA" id="ARBA00041418"/>
    </source>
</evidence>
<keyword evidence="6" id="KW-0573">Peptidoglycan synthesis</keyword>
<evidence type="ECO:0000256" key="16">
    <source>
        <dbReference type="ARBA" id="ARBA00049966"/>
    </source>
</evidence>
<keyword evidence="17" id="KW-0132">Cell division</keyword>
<reference evidence="17 18" key="1">
    <citation type="submission" date="2016-10" db="EMBL/GenBank/DDBJ databases">
        <title>The whole genome sequencing and assembly of Aeribacillus pallidus KCTC3564 strain.</title>
        <authorList>
            <person name="Lee Y.-J."/>
            <person name="Park M.-K."/>
            <person name="Yi H."/>
            <person name="Bahn Y.-S."/>
            <person name="Kim J.F."/>
            <person name="Lee D.-W."/>
        </authorList>
    </citation>
    <scope>NUCLEOTIDE SEQUENCE [LARGE SCALE GENOMIC DNA]</scope>
    <source>
        <strain evidence="17 18">KCTC3564</strain>
    </source>
</reference>
<dbReference type="GO" id="GO:0008360">
    <property type="term" value="P:regulation of cell shape"/>
    <property type="evidence" value="ECO:0007669"/>
    <property type="project" value="UniProtKB-KW"/>
</dbReference>
<keyword evidence="17" id="KW-0131">Cell cycle</keyword>
<evidence type="ECO:0000256" key="8">
    <source>
        <dbReference type="ARBA" id="ARBA00023136"/>
    </source>
</evidence>
<dbReference type="AlphaFoldDB" id="A0A161WWP9"/>
<keyword evidence="4" id="KW-0812">Transmembrane</keyword>
<dbReference type="GO" id="GO:0008955">
    <property type="term" value="F:peptidoglycan glycosyltransferase activity"/>
    <property type="evidence" value="ECO:0007669"/>
    <property type="project" value="UniProtKB-EC"/>
</dbReference>
<dbReference type="InterPro" id="IPR018365">
    <property type="entry name" value="Cell_cycle_FtsW-rel_CS"/>
</dbReference>
<comment type="catalytic activity">
    <reaction evidence="15">
        <text>[GlcNAc-(1-&gt;4)-Mur2Ac(oyl-L-Ala-gamma-D-Glu-L-Lys-D-Ala-D-Ala)](n)-di-trans,octa-cis-undecaprenyl diphosphate + beta-D-GlcNAc-(1-&gt;4)-Mur2Ac(oyl-L-Ala-gamma-D-Glu-L-Lys-D-Ala-D-Ala)-di-trans,octa-cis-undecaprenyl diphosphate = [GlcNAc-(1-&gt;4)-Mur2Ac(oyl-L-Ala-gamma-D-Glu-L-Lys-D-Ala-D-Ala)](n+1)-di-trans,octa-cis-undecaprenyl diphosphate + di-trans,octa-cis-undecaprenyl diphosphate + H(+)</text>
        <dbReference type="Rhea" id="RHEA:23708"/>
        <dbReference type="Rhea" id="RHEA-COMP:9602"/>
        <dbReference type="Rhea" id="RHEA-COMP:9603"/>
        <dbReference type="ChEBI" id="CHEBI:15378"/>
        <dbReference type="ChEBI" id="CHEBI:58405"/>
        <dbReference type="ChEBI" id="CHEBI:60033"/>
        <dbReference type="ChEBI" id="CHEBI:78435"/>
        <dbReference type="EC" id="2.4.99.28"/>
    </reaction>
</comment>
<keyword evidence="7" id="KW-1133">Transmembrane helix</keyword>
<dbReference type="Pfam" id="PF01098">
    <property type="entry name" value="FTSW_RODA_SPOVE"/>
    <property type="match status" value="1"/>
</dbReference>
<evidence type="ECO:0000256" key="7">
    <source>
        <dbReference type="ARBA" id="ARBA00022989"/>
    </source>
</evidence>
<keyword evidence="2" id="KW-0328">Glycosyltransferase</keyword>
<evidence type="ECO:0000256" key="3">
    <source>
        <dbReference type="ARBA" id="ARBA00022679"/>
    </source>
</evidence>
<dbReference type="GO" id="GO:0005886">
    <property type="term" value="C:plasma membrane"/>
    <property type="evidence" value="ECO:0007669"/>
    <property type="project" value="TreeGrafter"/>
</dbReference>
<evidence type="ECO:0000256" key="1">
    <source>
        <dbReference type="ARBA" id="ARBA00004141"/>
    </source>
</evidence>
<evidence type="ECO:0000256" key="2">
    <source>
        <dbReference type="ARBA" id="ARBA00022676"/>
    </source>
</evidence>
<dbReference type="EMBL" id="CP017703">
    <property type="protein sequence ID" value="ASS90972.1"/>
    <property type="molecule type" value="Genomic_DNA"/>
</dbReference>
<sequence length="390" mass="42855">MLKRILKSYDYSLILAVFLLCGFGLVMVYSSSMIMAVTRYYTESDYFFRKQLSSLLLATIAFLVMMFFPYRALLNGKFIRILFFGSIAVLGLLFIFGHVAGGSQSWFKVAGRAIQPGEFVKLSAIIYLSAVYEKKQSYIWHFGKGALPPVIFTVLICVFVMLQPDIGTSFIIGMIALSIILCSGMGIKNMLKLVLLALFFLLLLSPLILFKADDIFSKERLSRFTGYTDPFEHEDGAGYQLVNSYIAIGSGGLTGLGLGESVQKYGYLPEAHTDFIMAVVAEELGIFGVLFVLTLLAFIVLKGLYIARKCTDPFGTLIAVGVSSMIAIQTAVNLGGVTGLIPITGVTLPFVSYGGSSLLVLLISMGLLVNVSMFVNYREQYKKEKEIASM</sequence>
<evidence type="ECO:0000256" key="11">
    <source>
        <dbReference type="ARBA" id="ARBA00038053"/>
    </source>
</evidence>
<proteinExistence type="inferred from homology"/>
<dbReference type="GO" id="GO:0009252">
    <property type="term" value="P:peptidoglycan biosynthetic process"/>
    <property type="evidence" value="ECO:0007669"/>
    <property type="project" value="UniProtKB-KW"/>
</dbReference>
<dbReference type="Proteomes" id="UP000214606">
    <property type="component" value="Chromosome"/>
</dbReference>
<evidence type="ECO:0000256" key="6">
    <source>
        <dbReference type="ARBA" id="ARBA00022984"/>
    </source>
</evidence>
<dbReference type="GO" id="GO:0051301">
    <property type="term" value="P:cell division"/>
    <property type="evidence" value="ECO:0007669"/>
    <property type="project" value="UniProtKB-KW"/>
</dbReference>
<dbReference type="RefSeq" id="WP_066250250.1">
    <property type="nucleotide sequence ID" value="NZ_CP017703.1"/>
</dbReference>
<accession>A0A161WWP9</accession>
<dbReference type="KEGG" id="apak:AP3564_12745"/>
<evidence type="ECO:0000256" key="10">
    <source>
        <dbReference type="ARBA" id="ARBA00033270"/>
    </source>
</evidence>
<protein>
    <recommendedName>
        <fullName evidence="12">Probable peptidoglycan glycosyltransferase FtsW</fullName>
        <ecNumber evidence="14">2.4.99.28</ecNumber>
    </recommendedName>
    <alternativeName>
        <fullName evidence="13">Cell division protein FtsW</fullName>
    </alternativeName>
    <alternativeName>
        <fullName evidence="10">Cell wall polymerase</fullName>
    </alternativeName>
    <alternativeName>
        <fullName evidence="9">Peptidoglycan polymerase</fullName>
    </alternativeName>
</protein>
<keyword evidence="3" id="KW-0808">Transferase</keyword>
<evidence type="ECO:0000256" key="15">
    <source>
        <dbReference type="ARBA" id="ARBA00049902"/>
    </source>
</evidence>